<organism evidence="1 2">
    <name type="scientific">Cohnella ginsengisoli</name>
    <dbReference type="NCBI Taxonomy" id="425004"/>
    <lineage>
        <taxon>Bacteria</taxon>
        <taxon>Bacillati</taxon>
        <taxon>Bacillota</taxon>
        <taxon>Bacilli</taxon>
        <taxon>Bacillales</taxon>
        <taxon>Paenibacillaceae</taxon>
        <taxon>Cohnella</taxon>
    </lineage>
</organism>
<sequence>MPLYVYVTLKSVGVPMTEAPVLDACLRIASCSSSPGCLISIDTATFDRSSGANVFTICAISSAADGRV</sequence>
<evidence type="ECO:0000313" key="2">
    <source>
        <dbReference type="Proteomes" id="UP001153387"/>
    </source>
</evidence>
<accession>A0A9X4KID4</accession>
<reference evidence="1 2" key="1">
    <citation type="submission" date="2022-10" db="EMBL/GenBank/DDBJ databases">
        <title>Comparative genomic analysis of Cohnella hashimotonis sp. nov., isolated from the International Space Station.</title>
        <authorList>
            <person name="Simpson A."/>
            <person name="Venkateswaran K."/>
        </authorList>
    </citation>
    <scope>NUCLEOTIDE SEQUENCE [LARGE SCALE GENOMIC DNA]</scope>
    <source>
        <strain evidence="1 2">DSM 18997</strain>
    </source>
</reference>
<name>A0A9X4KID4_9BACL</name>
<keyword evidence="2" id="KW-1185">Reference proteome</keyword>
<protein>
    <submittedName>
        <fullName evidence="1">Uncharacterized protein</fullName>
    </submittedName>
</protein>
<proteinExistence type="predicted"/>
<gene>
    <name evidence="1" type="ORF">OMP38_18060</name>
</gene>
<dbReference type="RefSeq" id="WP_277566352.1">
    <property type="nucleotide sequence ID" value="NZ_JAPDHZ010000003.1"/>
</dbReference>
<dbReference type="Proteomes" id="UP001153387">
    <property type="component" value="Unassembled WGS sequence"/>
</dbReference>
<evidence type="ECO:0000313" key="1">
    <source>
        <dbReference type="EMBL" id="MDG0792566.1"/>
    </source>
</evidence>
<dbReference type="EMBL" id="JAPDHZ010000003">
    <property type="protein sequence ID" value="MDG0792566.1"/>
    <property type="molecule type" value="Genomic_DNA"/>
</dbReference>
<comment type="caution">
    <text evidence="1">The sequence shown here is derived from an EMBL/GenBank/DDBJ whole genome shotgun (WGS) entry which is preliminary data.</text>
</comment>
<dbReference type="AlphaFoldDB" id="A0A9X4KID4"/>